<comment type="similarity">
    <text evidence="1">Belongs to the V-ATPase V0D/AC39 subunit family.</text>
</comment>
<dbReference type="InterPro" id="IPR050873">
    <property type="entry name" value="V-ATPase_V0D/AC39_subunit"/>
</dbReference>
<evidence type="ECO:0000256" key="3">
    <source>
        <dbReference type="ARBA" id="ARBA00023065"/>
    </source>
</evidence>
<dbReference type="InterPro" id="IPR035067">
    <property type="entry name" value="V-type_ATPase_csu/dsu"/>
</dbReference>
<keyword evidence="2" id="KW-0813">Transport</keyword>
<dbReference type="GO" id="GO:0046961">
    <property type="term" value="F:proton-transporting ATPase activity, rotational mechanism"/>
    <property type="evidence" value="ECO:0007669"/>
    <property type="project" value="InterPro"/>
</dbReference>
<dbReference type="AlphaFoldDB" id="A0A7X2TMA6"/>
<organism evidence="4 5">
    <name type="scientific">Bilifractor porci</name>
    <dbReference type="NCBI Taxonomy" id="2606636"/>
    <lineage>
        <taxon>Bacteria</taxon>
        <taxon>Bacillati</taxon>
        <taxon>Bacillota</taxon>
        <taxon>Clostridia</taxon>
        <taxon>Lachnospirales</taxon>
        <taxon>Lachnospiraceae</taxon>
        <taxon>Bilifractor</taxon>
    </lineage>
</organism>
<evidence type="ECO:0000256" key="1">
    <source>
        <dbReference type="ARBA" id="ARBA00006709"/>
    </source>
</evidence>
<dbReference type="RefSeq" id="WP_154456773.1">
    <property type="nucleotide sequence ID" value="NZ_VUMV01000001.1"/>
</dbReference>
<reference evidence="4 5" key="1">
    <citation type="submission" date="2019-08" db="EMBL/GenBank/DDBJ databases">
        <title>In-depth cultivation of the pig gut microbiome towards novel bacterial diversity and tailored functional studies.</title>
        <authorList>
            <person name="Wylensek D."/>
            <person name="Hitch T.C.A."/>
            <person name="Clavel T."/>
        </authorList>
    </citation>
    <scope>NUCLEOTIDE SEQUENCE [LARGE SCALE GENOMIC DNA]</scope>
    <source>
        <strain evidence="4 5">Oil+RF-744-WCA-WT-13</strain>
    </source>
</reference>
<dbReference type="InterPro" id="IPR036079">
    <property type="entry name" value="ATPase_csu/dsu_sf"/>
</dbReference>
<dbReference type="InterPro" id="IPR044911">
    <property type="entry name" value="V-type_ATPase_csu/dsu_dom_3"/>
</dbReference>
<evidence type="ECO:0000313" key="4">
    <source>
        <dbReference type="EMBL" id="MST80962.1"/>
    </source>
</evidence>
<gene>
    <name evidence="4" type="ORF">FYJ60_01240</name>
</gene>
<dbReference type="Gene3D" id="1.10.132.50">
    <property type="entry name" value="ATP synthase (C/AC39) subunit, domain 3"/>
    <property type="match status" value="1"/>
</dbReference>
<dbReference type="EMBL" id="VUMV01000001">
    <property type="protein sequence ID" value="MST80962.1"/>
    <property type="molecule type" value="Genomic_DNA"/>
</dbReference>
<dbReference type="SUPFAM" id="SSF103486">
    <property type="entry name" value="V-type ATP synthase subunit C"/>
    <property type="match status" value="1"/>
</dbReference>
<protein>
    <submittedName>
        <fullName evidence="4">V-type ATPase subunit</fullName>
    </submittedName>
</protein>
<dbReference type="InterPro" id="IPR002843">
    <property type="entry name" value="ATPase_V0-cplx_csu/dsu"/>
</dbReference>
<dbReference type="Pfam" id="PF01992">
    <property type="entry name" value="vATP-synt_AC39"/>
    <property type="match status" value="1"/>
</dbReference>
<dbReference type="PANTHER" id="PTHR38682:SF1">
    <property type="entry name" value="V-TYPE ATP SYNTHASE SUBUNIT C"/>
    <property type="match status" value="1"/>
</dbReference>
<keyword evidence="3" id="KW-0406">Ion transport</keyword>
<dbReference type="Proteomes" id="UP000466864">
    <property type="component" value="Unassembled WGS sequence"/>
</dbReference>
<keyword evidence="5" id="KW-1185">Reference proteome</keyword>
<evidence type="ECO:0000256" key="2">
    <source>
        <dbReference type="ARBA" id="ARBA00022448"/>
    </source>
</evidence>
<proteinExistence type="inferred from homology"/>
<comment type="caution">
    <text evidence="4">The sequence shown here is derived from an EMBL/GenBank/DDBJ whole genome shotgun (WGS) entry which is preliminary data.</text>
</comment>
<dbReference type="PANTHER" id="PTHR38682">
    <property type="entry name" value="V-TYPE ATP SYNTHASE SUBUNIT C"/>
    <property type="match status" value="1"/>
</dbReference>
<accession>A0A7X2TMA6</accession>
<sequence>MSNSDYIFAVARIRAREKWLLSDADVRQMTAMKSEGEVLAFLSDKGWGTSDTGRDAESMLEAEEKKNHRILRELKVPKAVQDVLSLPQYYHNLKAGIKEICTSEDFEGVFYDLEDFSKKDVVKILQEKTFYRLPEHMQNTAKEAYEIMLQTMDGQRCDIIVDRGCLEAMISAGRASGDAMLKSYAESNAVTTDIKIAARAARTGKSVHFLKEALAPCDGLDVKALGEAAARSEEGLLSYLEGHGFREGAEALKKSPSAFEKWCDNRLMANLKLQKRNTDSAGPVAAYYLARQNEIKMARIILTAKANGFTEEDIRERVRDMYV</sequence>
<dbReference type="Gene3D" id="1.20.1690.10">
    <property type="entry name" value="V-type ATP synthase subunit C domain"/>
    <property type="match status" value="2"/>
</dbReference>
<evidence type="ECO:0000313" key="5">
    <source>
        <dbReference type="Proteomes" id="UP000466864"/>
    </source>
</evidence>
<name>A0A7X2TMA6_9FIRM</name>